<feature type="transmembrane region" description="Helical" evidence="2">
    <location>
        <begin position="20"/>
        <end position="38"/>
    </location>
</feature>
<feature type="region of interest" description="Disordered" evidence="1">
    <location>
        <begin position="74"/>
        <end position="100"/>
    </location>
</feature>
<gene>
    <name evidence="3" type="ORF">ACFQJC_04285</name>
</gene>
<evidence type="ECO:0000313" key="4">
    <source>
        <dbReference type="Proteomes" id="UP001596481"/>
    </source>
</evidence>
<protein>
    <recommendedName>
        <fullName evidence="5">Cox cluster protein</fullName>
    </recommendedName>
</protein>
<sequence length="100" mass="10435">MRSQTPHSDGIGSQTTLYDVILVTLPLPFVVGVLLGRMTTLPTSLVVGVCGLVSVAVLAYGLFIAPPTTPLASNHVESPLDGVEASTTENAGQNRRRGSF</sequence>
<evidence type="ECO:0008006" key="5">
    <source>
        <dbReference type="Google" id="ProtNLM"/>
    </source>
</evidence>
<reference evidence="3 4" key="1">
    <citation type="journal article" date="2019" name="Int. J. Syst. Evol. Microbiol.">
        <title>The Global Catalogue of Microorganisms (GCM) 10K type strain sequencing project: providing services to taxonomists for standard genome sequencing and annotation.</title>
        <authorList>
            <consortium name="The Broad Institute Genomics Platform"/>
            <consortium name="The Broad Institute Genome Sequencing Center for Infectious Disease"/>
            <person name="Wu L."/>
            <person name="Ma J."/>
        </authorList>
    </citation>
    <scope>NUCLEOTIDE SEQUENCE [LARGE SCALE GENOMIC DNA]</scope>
    <source>
        <strain evidence="3 4">DSM 29988</strain>
    </source>
</reference>
<feature type="transmembrane region" description="Helical" evidence="2">
    <location>
        <begin position="45"/>
        <end position="65"/>
    </location>
</feature>
<dbReference type="Pfam" id="PF26047">
    <property type="entry name" value="DUF8015"/>
    <property type="match status" value="1"/>
</dbReference>
<dbReference type="RefSeq" id="WP_390222013.1">
    <property type="nucleotide sequence ID" value="NZ_JBHTAA010000001.1"/>
</dbReference>
<keyword evidence="4" id="KW-1185">Reference proteome</keyword>
<evidence type="ECO:0000313" key="3">
    <source>
        <dbReference type="EMBL" id="MFC7202720.1"/>
    </source>
</evidence>
<name>A0ABD5ZCC2_9EURY</name>
<evidence type="ECO:0000256" key="1">
    <source>
        <dbReference type="SAM" id="MobiDB-lite"/>
    </source>
</evidence>
<keyword evidence="2" id="KW-0812">Transmembrane</keyword>
<dbReference type="AlphaFoldDB" id="A0ABD5ZCC2"/>
<dbReference type="EMBL" id="JBHTAA010000001">
    <property type="protein sequence ID" value="MFC7202720.1"/>
    <property type="molecule type" value="Genomic_DNA"/>
</dbReference>
<evidence type="ECO:0000256" key="2">
    <source>
        <dbReference type="SAM" id="Phobius"/>
    </source>
</evidence>
<accession>A0ABD5ZCC2</accession>
<dbReference type="Proteomes" id="UP001596481">
    <property type="component" value="Unassembled WGS sequence"/>
</dbReference>
<keyword evidence="2" id="KW-0472">Membrane</keyword>
<dbReference type="InterPro" id="IPR058328">
    <property type="entry name" value="DUF8015"/>
</dbReference>
<comment type="caution">
    <text evidence="3">The sequence shown here is derived from an EMBL/GenBank/DDBJ whole genome shotgun (WGS) entry which is preliminary data.</text>
</comment>
<proteinExistence type="predicted"/>
<keyword evidence="2" id="KW-1133">Transmembrane helix</keyword>
<organism evidence="3 4">
    <name type="scientific">Haloferax namakaokahaiae</name>
    <dbReference type="NCBI Taxonomy" id="1748331"/>
    <lineage>
        <taxon>Archaea</taxon>
        <taxon>Methanobacteriati</taxon>
        <taxon>Methanobacteriota</taxon>
        <taxon>Stenosarchaea group</taxon>
        <taxon>Halobacteria</taxon>
        <taxon>Halobacteriales</taxon>
        <taxon>Haloferacaceae</taxon>
        <taxon>Haloferax</taxon>
    </lineage>
</organism>